<proteinExistence type="predicted"/>
<dbReference type="Proteomes" id="UP000297540">
    <property type="component" value="Unassembled WGS sequence"/>
</dbReference>
<protein>
    <submittedName>
        <fullName evidence="1">Uncharacterized protein</fullName>
    </submittedName>
</protein>
<comment type="caution">
    <text evidence="1">The sequence shown here is derived from an EMBL/GenBank/DDBJ whole genome shotgun (WGS) entry which is preliminary data.</text>
</comment>
<keyword evidence="2" id="KW-1185">Reference proteome</keyword>
<sequence>MPTIKLSIWPNTPNLQHKNGTASRCLILLLFTALFFLDACAAPYYRSVSNMGGQPATLTLANWQTLSGKIRVSSFDHYSSISNIAFAEELSRVHQTYLLNEIRFLVLTGSSYSVKNIKGNYMWGRWMNMVNAYNQCQ</sequence>
<evidence type="ECO:0000313" key="1">
    <source>
        <dbReference type="EMBL" id="TFF35551.1"/>
    </source>
</evidence>
<dbReference type="EMBL" id="SOZE01000021">
    <property type="protein sequence ID" value="TFF35551.1"/>
    <property type="molecule type" value="Genomic_DNA"/>
</dbReference>
<name>A0A4Y8SA50_9SPHI</name>
<reference evidence="1 2" key="1">
    <citation type="journal article" date="2017" name="Int. J. Syst. Evol. Microbiol.">
        <title>Mucilaginibacterpsychrotolerans sp. nov., isolated from peatlands.</title>
        <authorList>
            <person name="Deng Y."/>
            <person name="Shen L."/>
            <person name="Xu B."/>
            <person name="Liu Y."/>
            <person name="Gu Z."/>
            <person name="Liu H."/>
            <person name="Zhou Y."/>
        </authorList>
    </citation>
    <scope>NUCLEOTIDE SEQUENCE [LARGE SCALE GENOMIC DNA]</scope>
    <source>
        <strain evidence="1 2">NH7-4</strain>
    </source>
</reference>
<evidence type="ECO:0000313" key="2">
    <source>
        <dbReference type="Proteomes" id="UP000297540"/>
    </source>
</evidence>
<gene>
    <name evidence="1" type="ORF">E2R66_18885</name>
</gene>
<dbReference type="AlphaFoldDB" id="A0A4Y8SA50"/>
<dbReference type="RefSeq" id="WP_133233301.1">
    <property type="nucleotide sequence ID" value="NZ_SOZE01000021.1"/>
</dbReference>
<accession>A0A4Y8SA50</accession>
<organism evidence="1 2">
    <name type="scientific">Mucilaginibacter psychrotolerans</name>
    <dbReference type="NCBI Taxonomy" id="1524096"/>
    <lineage>
        <taxon>Bacteria</taxon>
        <taxon>Pseudomonadati</taxon>
        <taxon>Bacteroidota</taxon>
        <taxon>Sphingobacteriia</taxon>
        <taxon>Sphingobacteriales</taxon>
        <taxon>Sphingobacteriaceae</taxon>
        <taxon>Mucilaginibacter</taxon>
    </lineage>
</organism>